<evidence type="ECO:0000313" key="2">
    <source>
        <dbReference type="EMBL" id="MQY26451.1"/>
    </source>
</evidence>
<dbReference type="Proteomes" id="UP000431401">
    <property type="component" value="Unassembled WGS sequence"/>
</dbReference>
<dbReference type="Pfam" id="PF05437">
    <property type="entry name" value="AzlD"/>
    <property type="match status" value="1"/>
</dbReference>
<gene>
    <name evidence="2" type="ORF">NRB56_20190</name>
</gene>
<dbReference type="InterPro" id="IPR008407">
    <property type="entry name" value="Brnchd-chn_aa_trnsp_AzlD"/>
</dbReference>
<sequence length="105" mass="10761">MNGAVVAGVAALSMGTYAIRFSGPMVRQRMKVPARVTRLLEICSIVLLTALASTLIIPAGGHRAGFALPAGVLVAGVLAWRRVPLILVVLAAAATTALLRLCGVS</sequence>
<evidence type="ECO:0000313" key="3">
    <source>
        <dbReference type="Proteomes" id="UP000431401"/>
    </source>
</evidence>
<dbReference type="RefSeq" id="WP_153340734.1">
    <property type="nucleotide sequence ID" value="NZ_WEGI01000004.1"/>
</dbReference>
<organism evidence="2 3">
    <name type="scientific">Nocardia aurantia</name>
    <dbReference type="NCBI Taxonomy" id="2585199"/>
    <lineage>
        <taxon>Bacteria</taxon>
        <taxon>Bacillati</taxon>
        <taxon>Actinomycetota</taxon>
        <taxon>Actinomycetes</taxon>
        <taxon>Mycobacteriales</taxon>
        <taxon>Nocardiaceae</taxon>
        <taxon>Nocardia</taxon>
    </lineage>
</organism>
<keyword evidence="1" id="KW-0812">Transmembrane</keyword>
<dbReference type="AlphaFoldDB" id="A0A7K0DLA4"/>
<protein>
    <recommendedName>
        <fullName evidence="4">Branched-chain amino acid transporter</fullName>
    </recommendedName>
</protein>
<keyword evidence="1" id="KW-0472">Membrane</keyword>
<keyword evidence="3" id="KW-1185">Reference proteome</keyword>
<reference evidence="2 3" key="1">
    <citation type="submission" date="2019-10" db="EMBL/GenBank/DDBJ databases">
        <title>Nocardia macrotermitis sp. nov. and Nocardia aurantia sp. nov., isolated from the gut of fungus growing-termite Macrotermes natalensis.</title>
        <authorList>
            <person name="Benndorf R."/>
            <person name="Schwitalla J."/>
            <person name="Martin K."/>
            <person name="De Beer W."/>
            <person name="Kaster A.-K."/>
            <person name="Vollmers J."/>
            <person name="Poulsen M."/>
            <person name="Beemelmanns C."/>
        </authorList>
    </citation>
    <scope>NUCLEOTIDE SEQUENCE [LARGE SCALE GENOMIC DNA]</scope>
    <source>
        <strain evidence="2 3">RB56</strain>
    </source>
</reference>
<dbReference type="OrthoDB" id="4484240at2"/>
<name>A0A7K0DLA4_9NOCA</name>
<proteinExistence type="predicted"/>
<accession>A0A7K0DLA4</accession>
<comment type="caution">
    <text evidence="2">The sequence shown here is derived from an EMBL/GenBank/DDBJ whole genome shotgun (WGS) entry which is preliminary data.</text>
</comment>
<feature type="transmembrane region" description="Helical" evidence="1">
    <location>
        <begin position="86"/>
        <end position="103"/>
    </location>
</feature>
<feature type="transmembrane region" description="Helical" evidence="1">
    <location>
        <begin position="36"/>
        <end position="57"/>
    </location>
</feature>
<evidence type="ECO:0000256" key="1">
    <source>
        <dbReference type="SAM" id="Phobius"/>
    </source>
</evidence>
<dbReference type="EMBL" id="WEGI01000004">
    <property type="protein sequence ID" value="MQY26451.1"/>
    <property type="molecule type" value="Genomic_DNA"/>
</dbReference>
<keyword evidence="1" id="KW-1133">Transmembrane helix</keyword>
<evidence type="ECO:0008006" key="4">
    <source>
        <dbReference type="Google" id="ProtNLM"/>
    </source>
</evidence>